<organism evidence="1 2">
    <name type="scientific">Acaulospora colombiana</name>
    <dbReference type="NCBI Taxonomy" id="27376"/>
    <lineage>
        <taxon>Eukaryota</taxon>
        <taxon>Fungi</taxon>
        <taxon>Fungi incertae sedis</taxon>
        <taxon>Mucoromycota</taxon>
        <taxon>Glomeromycotina</taxon>
        <taxon>Glomeromycetes</taxon>
        <taxon>Diversisporales</taxon>
        <taxon>Acaulosporaceae</taxon>
        <taxon>Acaulospora</taxon>
    </lineage>
</organism>
<gene>
    <name evidence="1" type="ORF">ACOLOM_LOCUS14272</name>
</gene>
<sequence length="131" mass="14607">LLEAFRPGYGEEDVRGHARIHLNVERWRVAESWFCPGIAGVDCAGLGEAVQFVLTPAQLPGLATRIHGTIQEVLETGAEINVRRAADPTLDAWNGMAKFSQTPEFDQATISRAFYDENGPERIVRWWGGNW</sequence>
<protein>
    <submittedName>
        <fullName evidence="1">10116_t:CDS:1</fullName>
    </submittedName>
</protein>
<keyword evidence="2" id="KW-1185">Reference proteome</keyword>
<dbReference type="EMBL" id="CAJVPT010070785">
    <property type="protein sequence ID" value="CAG8779815.1"/>
    <property type="molecule type" value="Genomic_DNA"/>
</dbReference>
<evidence type="ECO:0000313" key="1">
    <source>
        <dbReference type="EMBL" id="CAG8779815.1"/>
    </source>
</evidence>
<reference evidence="1" key="1">
    <citation type="submission" date="2021-06" db="EMBL/GenBank/DDBJ databases">
        <authorList>
            <person name="Kallberg Y."/>
            <person name="Tangrot J."/>
            <person name="Rosling A."/>
        </authorList>
    </citation>
    <scope>NUCLEOTIDE SEQUENCE</scope>
    <source>
        <strain evidence="1">CL356</strain>
    </source>
</reference>
<feature type="non-terminal residue" evidence="1">
    <location>
        <position position="1"/>
    </location>
</feature>
<feature type="non-terminal residue" evidence="1">
    <location>
        <position position="131"/>
    </location>
</feature>
<dbReference type="Proteomes" id="UP000789525">
    <property type="component" value="Unassembled WGS sequence"/>
</dbReference>
<comment type="caution">
    <text evidence="1">The sequence shown here is derived from an EMBL/GenBank/DDBJ whole genome shotgun (WGS) entry which is preliminary data.</text>
</comment>
<name>A0ACA9R6W0_9GLOM</name>
<accession>A0ACA9R6W0</accession>
<evidence type="ECO:0000313" key="2">
    <source>
        <dbReference type="Proteomes" id="UP000789525"/>
    </source>
</evidence>
<proteinExistence type="predicted"/>